<dbReference type="PANTHER" id="PTHR24305:SF157">
    <property type="entry name" value="N-ACETYLTRYPTOPHAN 6-HYDROXYLASE IVOC-RELATED"/>
    <property type="match status" value="1"/>
</dbReference>
<feature type="binding site" description="axial binding residue" evidence="8">
    <location>
        <position position="358"/>
    </location>
    <ligand>
        <name>heme</name>
        <dbReference type="ChEBI" id="CHEBI:30413"/>
    </ligand>
    <ligandPart>
        <name>Fe</name>
        <dbReference type="ChEBI" id="CHEBI:18248"/>
    </ligandPart>
</feature>
<keyword evidence="5 9" id="KW-0560">Oxidoreductase</keyword>
<evidence type="ECO:0000256" key="2">
    <source>
        <dbReference type="ARBA" id="ARBA00010617"/>
    </source>
</evidence>
<evidence type="ECO:0000313" key="10">
    <source>
        <dbReference type="EMBL" id="KAK4222217.1"/>
    </source>
</evidence>
<dbReference type="InterPro" id="IPR002401">
    <property type="entry name" value="Cyt_P450_E_grp-I"/>
</dbReference>
<dbReference type="EMBL" id="MU865484">
    <property type="protein sequence ID" value="KAK4222217.1"/>
    <property type="molecule type" value="Genomic_DNA"/>
</dbReference>
<evidence type="ECO:0000256" key="6">
    <source>
        <dbReference type="ARBA" id="ARBA00023004"/>
    </source>
</evidence>
<dbReference type="GO" id="GO:0020037">
    <property type="term" value="F:heme binding"/>
    <property type="evidence" value="ECO:0007669"/>
    <property type="project" value="InterPro"/>
</dbReference>
<dbReference type="PROSITE" id="PS00086">
    <property type="entry name" value="CYTOCHROME_P450"/>
    <property type="match status" value="1"/>
</dbReference>
<dbReference type="PRINTS" id="PR00385">
    <property type="entry name" value="P450"/>
</dbReference>
<organism evidence="10 11">
    <name type="scientific">Podospora fimiseda</name>
    <dbReference type="NCBI Taxonomy" id="252190"/>
    <lineage>
        <taxon>Eukaryota</taxon>
        <taxon>Fungi</taxon>
        <taxon>Dikarya</taxon>
        <taxon>Ascomycota</taxon>
        <taxon>Pezizomycotina</taxon>
        <taxon>Sordariomycetes</taxon>
        <taxon>Sordariomycetidae</taxon>
        <taxon>Sordariales</taxon>
        <taxon>Podosporaceae</taxon>
        <taxon>Podospora</taxon>
    </lineage>
</organism>
<dbReference type="InterPro" id="IPR050121">
    <property type="entry name" value="Cytochrome_P450_monoxygenase"/>
</dbReference>
<evidence type="ECO:0000256" key="8">
    <source>
        <dbReference type="PIRSR" id="PIRSR602401-1"/>
    </source>
</evidence>
<dbReference type="Pfam" id="PF00067">
    <property type="entry name" value="p450"/>
    <property type="match status" value="1"/>
</dbReference>
<gene>
    <name evidence="10" type="ORF">QBC38DRAFT_513102</name>
</gene>
<dbReference type="CDD" id="cd11062">
    <property type="entry name" value="CYP58-like"/>
    <property type="match status" value="1"/>
</dbReference>
<keyword evidence="11" id="KW-1185">Reference proteome</keyword>
<protein>
    <submittedName>
        <fullName evidence="10">Cytochrome P450</fullName>
    </submittedName>
</protein>
<evidence type="ECO:0000313" key="11">
    <source>
        <dbReference type="Proteomes" id="UP001301958"/>
    </source>
</evidence>
<dbReference type="GO" id="GO:0016705">
    <property type="term" value="F:oxidoreductase activity, acting on paired donors, with incorporation or reduction of molecular oxygen"/>
    <property type="evidence" value="ECO:0007669"/>
    <property type="project" value="InterPro"/>
</dbReference>
<dbReference type="InterPro" id="IPR017972">
    <property type="entry name" value="Cyt_P450_CS"/>
</dbReference>
<evidence type="ECO:0000256" key="9">
    <source>
        <dbReference type="RuleBase" id="RU000461"/>
    </source>
</evidence>
<comment type="caution">
    <text evidence="10">The sequence shown here is derived from an EMBL/GenBank/DDBJ whole genome shotgun (WGS) entry which is preliminary data.</text>
</comment>
<proteinExistence type="inferred from homology"/>
<evidence type="ECO:0000256" key="7">
    <source>
        <dbReference type="ARBA" id="ARBA00023033"/>
    </source>
</evidence>
<dbReference type="InterPro" id="IPR036396">
    <property type="entry name" value="Cyt_P450_sf"/>
</dbReference>
<dbReference type="PANTHER" id="PTHR24305">
    <property type="entry name" value="CYTOCHROME P450"/>
    <property type="match status" value="1"/>
</dbReference>
<keyword evidence="3 8" id="KW-0349">Heme</keyword>
<dbReference type="InterPro" id="IPR001128">
    <property type="entry name" value="Cyt_P450"/>
</dbReference>
<dbReference type="GO" id="GO:0005506">
    <property type="term" value="F:iron ion binding"/>
    <property type="evidence" value="ECO:0007669"/>
    <property type="project" value="InterPro"/>
</dbReference>
<evidence type="ECO:0000256" key="1">
    <source>
        <dbReference type="ARBA" id="ARBA00001971"/>
    </source>
</evidence>
<evidence type="ECO:0000256" key="3">
    <source>
        <dbReference type="ARBA" id="ARBA00022617"/>
    </source>
</evidence>
<sequence length="418" mass="47827">MLFIGIGIIGLVISGIKRVFLHPLSHIPGSKISALTLWYEFYFDIVKKGSFIWKIQEMHKEYGPIVRINPKKLYVANKKLDKYEWRGKCTGTLGSIFVTPGHDHHRLRRAPLNAFLSARSVTQLEGQIMSKVQKLSDRFSGLVETNDVFRFDAAFMALTMDIIATYAFGKDSDYLDEADFEVIWRETLTGAATARENVESILAQEGEKKTARTIFHTLRDSNLPQEEKMVDRLCDEMSILPHVLDKLRDELDEAIPDTDKIPSWTSLQQLPYLNATVKEALRVSYGVSSRLPWIAHHDITYKQYVIPAGTPISCTTLFVLTDSSIFPEPETFRPERWIEAGKSLDKYLVAFNKGSRQCLGINLAYSELYLKIATLVRRFDWEMYETIRDDIVCKHNFMATVADLNSKGVRARITTKRD</sequence>
<comment type="cofactor">
    <cofactor evidence="1 8">
        <name>heme</name>
        <dbReference type="ChEBI" id="CHEBI:30413"/>
    </cofactor>
</comment>
<keyword evidence="7 9" id="KW-0503">Monooxygenase</keyword>
<comment type="similarity">
    <text evidence="2 9">Belongs to the cytochrome P450 family.</text>
</comment>
<dbReference type="SUPFAM" id="SSF48264">
    <property type="entry name" value="Cytochrome P450"/>
    <property type="match status" value="1"/>
</dbReference>
<name>A0AAN7BG08_9PEZI</name>
<dbReference type="PRINTS" id="PR00463">
    <property type="entry name" value="EP450I"/>
</dbReference>
<reference evidence="10" key="2">
    <citation type="submission" date="2023-05" db="EMBL/GenBank/DDBJ databases">
        <authorList>
            <consortium name="Lawrence Berkeley National Laboratory"/>
            <person name="Steindorff A."/>
            <person name="Hensen N."/>
            <person name="Bonometti L."/>
            <person name="Westerberg I."/>
            <person name="Brannstrom I.O."/>
            <person name="Guillou S."/>
            <person name="Cros-Aarteil S."/>
            <person name="Calhoun S."/>
            <person name="Haridas S."/>
            <person name="Kuo A."/>
            <person name="Mondo S."/>
            <person name="Pangilinan J."/>
            <person name="Riley R."/>
            <person name="Labutti K."/>
            <person name="Andreopoulos B."/>
            <person name="Lipzen A."/>
            <person name="Chen C."/>
            <person name="Yanf M."/>
            <person name="Daum C."/>
            <person name="Ng V."/>
            <person name="Clum A."/>
            <person name="Ohm R."/>
            <person name="Martin F."/>
            <person name="Silar P."/>
            <person name="Natvig D."/>
            <person name="Lalanne C."/>
            <person name="Gautier V."/>
            <person name="Ament-Velasquez S.L."/>
            <person name="Kruys A."/>
            <person name="Hutchinson M.I."/>
            <person name="Powell A.J."/>
            <person name="Barry K."/>
            <person name="Miller A.N."/>
            <person name="Grigoriev I.V."/>
            <person name="Debuchy R."/>
            <person name="Gladieux P."/>
            <person name="Thoren M.H."/>
            <person name="Johannesson H."/>
        </authorList>
    </citation>
    <scope>NUCLEOTIDE SEQUENCE</scope>
    <source>
        <strain evidence="10">CBS 990.96</strain>
    </source>
</reference>
<accession>A0AAN7BG08</accession>
<dbReference type="AlphaFoldDB" id="A0AAN7BG08"/>
<keyword evidence="4 8" id="KW-0479">Metal-binding</keyword>
<evidence type="ECO:0000256" key="5">
    <source>
        <dbReference type="ARBA" id="ARBA00023002"/>
    </source>
</evidence>
<dbReference type="Proteomes" id="UP001301958">
    <property type="component" value="Unassembled WGS sequence"/>
</dbReference>
<keyword evidence="6 8" id="KW-0408">Iron</keyword>
<reference evidence="10" key="1">
    <citation type="journal article" date="2023" name="Mol. Phylogenet. Evol.">
        <title>Genome-scale phylogeny and comparative genomics of the fungal order Sordariales.</title>
        <authorList>
            <person name="Hensen N."/>
            <person name="Bonometti L."/>
            <person name="Westerberg I."/>
            <person name="Brannstrom I.O."/>
            <person name="Guillou S."/>
            <person name="Cros-Aarteil S."/>
            <person name="Calhoun S."/>
            <person name="Haridas S."/>
            <person name="Kuo A."/>
            <person name="Mondo S."/>
            <person name="Pangilinan J."/>
            <person name="Riley R."/>
            <person name="LaButti K."/>
            <person name="Andreopoulos B."/>
            <person name="Lipzen A."/>
            <person name="Chen C."/>
            <person name="Yan M."/>
            <person name="Daum C."/>
            <person name="Ng V."/>
            <person name="Clum A."/>
            <person name="Steindorff A."/>
            <person name="Ohm R.A."/>
            <person name="Martin F."/>
            <person name="Silar P."/>
            <person name="Natvig D.O."/>
            <person name="Lalanne C."/>
            <person name="Gautier V."/>
            <person name="Ament-Velasquez S.L."/>
            <person name="Kruys A."/>
            <person name="Hutchinson M.I."/>
            <person name="Powell A.J."/>
            <person name="Barry K."/>
            <person name="Miller A.N."/>
            <person name="Grigoriev I.V."/>
            <person name="Debuchy R."/>
            <person name="Gladieux P."/>
            <person name="Hiltunen Thoren M."/>
            <person name="Johannesson H."/>
        </authorList>
    </citation>
    <scope>NUCLEOTIDE SEQUENCE</scope>
    <source>
        <strain evidence="10">CBS 990.96</strain>
    </source>
</reference>
<dbReference type="Gene3D" id="1.10.630.10">
    <property type="entry name" value="Cytochrome P450"/>
    <property type="match status" value="2"/>
</dbReference>
<evidence type="ECO:0000256" key="4">
    <source>
        <dbReference type="ARBA" id="ARBA00022723"/>
    </source>
</evidence>
<dbReference type="GO" id="GO:0004497">
    <property type="term" value="F:monooxygenase activity"/>
    <property type="evidence" value="ECO:0007669"/>
    <property type="project" value="UniProtKB-KW"/>
</dbReference>